<dbReference type="SUPFAM" id="SSF53335">
    <property type="entry name" value="S-adenosyl-L-methionine-dependent methyltransferases"/>
    <property type="match status" value="1"/>
</dbReference>
<protein>
    <submittedName>
        <fullName evidence="2">FkbM family methyltransferase</fullName>
    </submittedName>
</protein>
<proteinExistence type="predicted"/>
<dbReference type="InterPro" id="IPR053188">
    <property type="entry name" value="FkbM_Methyltransferase"/>
</dbReference>
<organism evidence="2 3">
    <name type="scientific">Actomonas aquatica</name>
    <dbReference type="NCBI Taxonomy" id="2866162"/>
    <lineage>
        <taxon>Bacteria</taxon>
        <taxon>Pseudomonadati</taxon>
        <taxon>Verrucomicrobiota</taxon>
        <taxon>Opitutia</taxon>
        <taxon>Opitutales</taxon>
        <taxon>Opitutaceae</taxon>
        <taxon>Actomonas</taxon>
    </lineage>
</organism>
<accession>A0ABZ1CA65</accession>
<dbReference type="InterPro" id="IPR029063">
    <property type="entry name" value="SAM-dependent_MTases_sf"/>
</dbReference>
<evidence type="ECO:0000313" key="2">
    <source>
        <dbReference type="EMBL" id="WRQ88398.1"/>
    </source>
</evidence>
<feature type="domain" description="Methyltransferase FkbM" evidence="1">
    <location>
        <begin position="52"/>
        <end position="206"/>
    </location>
</feature>
<dbReference type="InterPro" id="IPR006342">
    <property type="entry name" value="FkbM_mtfrase"/>
</dbReference>
<evidence type="ECO:0000313" key="3">
    <source>
        <dbReference type="Proteomes" id="UP000738431"/>
    </source>
</evidence>
<dbReference type="PANTHER" id="PTHR36973">
    <property type="entry name" value="SLL1456 PROTEIN-RELATED"/>
    <property type="match status" value="1"/>
</dbReference>
<dbReference type="EMBL" id="CP139781">
    <property type="protein sequence ID" value="WRQ88398.1"/>
    <property type="molecule type" value="Genomic_DNA"/>
</dbReference>
<keyword evidence="2" id="KW-0489">Methyltransferase</keyword>
<reference evidence="2 3" key="1">
    <citation type="submission" date="2021-08" db="EMBL/GenBank/DDBJ databases">
        <authorList>
            <person name="Zhang D."/>
            <person name="Zhang A."/>
            <person name="Wang L."/>
        </authorList>
    </citation>
    <scope>NUCLEOTIDE SEQUENCE [LARGE SCALE GENOMIC DNA]</scope>
    <source>
        <strain evidence="2 3">WL0086</strain>
    </source>
</reference>
<name>A0ABZ1CA65_9BACT</name>
<keyword evidence="3" id="KW-1185">Reference proteome</keyword>
<gene>
    <name evidence="2" type="ORF">K1X11_003215</name>
</gene>
<keyword evidence="2" id="KW-0808">Transferase</keyword>
<dbReference type="NCBIfam" id="TIGR01444">
    <property type="entry name" value="fkbM_fam"/>
    <property type="match status" value="1"/>
</dbReference>
<dbReference type="Gene3D" id="3.40.50.150">
    <property type="entry name" value="Vaccinia Virus protein VP39"/>
    <property type="match status" value="1"/>
</dbReference>
<evidence type="ECO:0000259" key="1">
    <source>
        <dbReference type="Pfam" id="PF05050"/>
    </source>
</evidence>
<dbReference type="PANTHER" id="PTHR36973:SF4">
    <property type="entry name" value="NODULATION PROTEIN"/>
    <property type="match status" value="1"/>
</dbReference>
<dbReference type="GO" id="GO:0032259">
    <property type="term" value="P:methylation"/>
    <property type="evidence" value="ECO:0007669"/>
    <property type="project" value="UniProtKB-KW"/>
</dbReference>
<dbReference type="RefSeq" id="WP_221032512.1">
    <property type="nucleotide sequence ID" value="NZ_CP139781.1"/>
</dbReference>
<sequence length="245" mass="26915">MARSFRTRLKAFANTLLAPAGLSLQLTRDVFDMPGLLARAAARGLRPGSVIDIGASDGCWSLLARPYFPRATFVLFEPLTERAPELAQLEQRYGFRHIAAAAGDEVGETRFAVEDDLDGSGVVPANSDHDTRVVPVETVDHVVATHQLKGPFVLKLDTHGFEVPILSGAIDTLAHVELLIIEAYNFELQPGCLRFHELCAWLEPHGLRPCDVADPMRRPGDGALWQMDLAFAPKTSLLFKSNSFR</sequence>
<dbReference type="Proteomes" id="UP000738431">
    <property type="component" value="Chromosome"/>
</dbReference>
<dbReference type="GO" id="GO:0008168">
    <property type="term" value="F:methyltransferase activity"/>
    <property type="evidence" value="ECO:0007669"/>
    <property type="project" value="UniProtKB-KW"/>
</dbReference>
<dbReference type="Pfam" id="PF05050">
    <property type="entry name" value="Methyltransf_21"/>
    <property type="match status" value="1"/>
</dbReference>
<reference evidence="2 3" key="2">
    <citation type="submission" date="2023-12" db="EMBL/GenBank/DDBJ databases">
        <title>Description of an unclassified Opitutus bacterium of Verrucomicrobiota.</title>
        <authorList>
            <person name="Zhang D.-F."/>
        </authorList>
    </citation>
    <scope>NUCLEOTIDE SEQUENCE [LARGE SCALE GENOMIC DNA]</scope>
    <source>
        <strain evidence="2 3">WL0086</strain>
    </source>
</reference>